<dbReference type="Pfam" id="PF13499">
    <property type="entry name" value="EF-hand_7"/>
    <property type="match status" value="1"/>
</dbReference>
<dbReference type="CDD" id="cd00051">
    <property type="entry name" value="EFh"/>
    <property type="match status" value="2"/>
</dbReference>
<dbReference type="InterPro" id="IPR011992">
    <property type="entry name" value="EF-hand-dom_pair"/>
</dbReference>
<dbReference type="InterPro" id="IPR002048">
    <property type="entry name" value="EF_hand_dom"/>
</dbReference>
<dbReference type="PROSITE" id="PS00018">
    <property type="entry name" value="EF_HAND_1"/>
    <property type="match status" value="3"/>
</dbReference>
<evidence type="ECO:0000256" key="4">
    <source>
        <dbReference type="ARBA" id="ARBA00022837"/>
    </source>
</evidence>
<keyword evidence="5" id="KW-0449">Lipoprotein</keyword>
<dbReference type="AlphaFoldDB" id="A0A3P8MY04"/>
<dbReference type="SUPFAM" id="SSF47473">
    <property type="entry name" value="EF-hand"/>
    <property type="match status" value="1"/>
</dbReference>
<evidence type="ECO:0000259" key="6">
    <source>
        <dbReference type="PROSITE" id="PS50222"/>
    </source>
</evidence>
<evidence type="ECO:0000256" key="2">
    <source>
        <dbReference type="ARBA" id="ARBA00022723"/>
    </source>
</evidence>
<dbReference type="FunFam" id="1.10.238.10:FF:000052">
    <property type="entry name" value="Guanylate cyclase activator 1A"/>
    <property type="match status" value="1"/>
</dbReference>
<dbReference type="PROSITE" id="PS50222">
    <property type="entry name" value="EF_HAND_2"/>
    <property type="match status" value="3"/>
</dbReference>
<dbReference type="PRINTS" id="PR00450">
    <property type="entry name" value="RECOVERIN"/>
</dbReference>
<keyword evidence="1" id="KW-0519">Myristate</keyword>
<dbReference type="GO" id="GO:0001750">
    <property type="term" value="C:photoreceptor outer segment"/>
    <property type="evidence" value="ECO:0007669"/>
    <property type="project" value="UniProtKB-ARBA"/>
</dbReference>
<proteinExistence type="evidence at transcript level"/>
<keyword evidence="3" id="KW-0677">Repeat</keyword>
<dbReference type="PANTHER" id="PTHR23055:SF164">
    <property type="entry name" value="EF-HAND DOMAIN-CONTAINING PROTEIN"/>
    <property type="match status" value="1"/>
</dbReference>
<dbReference type="InterPro" id="IPR028846">
    <property type="entry name" value="Recoverin"/>
</dbReference>
<dbReference type="InterPro" id="IPR018247">
    <property type="entry name" value="EF_Hand_1_Ca_BS"/>
</dbReference>
<dbReference type="EMBL" id="MH577361">
    <property type="protein sequence ID" value="AYD91298.1"/>
    <property type="molecule type" value="mRNA"/>
</dbReference>
<sequence>MGNSDSSVDDLCTVETHIWYKKFLSECPSGQLTQHEFKQFFGLRDLCPERNEHIQRMFNTFDMNKDGYIDFMEFVAALSLVLRGKIEQKLRWYFKLYDTDGNGCIDKQEFYNIIRAVRSLSGYEHKLSARDFTELVFRRIDVNGDGELSLEEFLEGAKKDDELMEVLTKSLDLSHIVDTFKNDRRHSV</sequence>
<dbReference type="Pfam" id="PF13833">
    <property type="entry name" value="EF-hand_8"/>
    <property type="match status" value="1"/>
</dbReference>
<feature type="domain" description="EF-hand" evidence="6">
    <location>
        <begin position="128"/>
        <end position="163"/>
    </location>
</feature>
<dbReference type="PANTHER" id="PTHR23055">
    <property type="entry name" value="CALCIUM BINDING PROTEINS"/>
    <property type="match status" value="1"/>
</dbReference>
<feature type="domain" description="EF-hand" evidence="6">
    <location>
        <begin position="85"/>
        <end position="120"/>
    </location>
</feature>
<evidence type="ECO:0000313" key="7">
    <source>
        <dbReference type="EMBL" id="AYD91298.1"/>
    </source>
</evidence>
<dbReference type="SMART" id="SM00054">
    <property type="entry name" value="EFh"/>
    <property type="match status" value="3"/>
</dbReference>
<evidence type="ECO:0000256" key="5">
    <source>
        <dbReference type="ARBA" id="ARBA00023288"/>
    </source>
</evidence>
<evidence type="ECO:0000256" key="1">
    <source>
        <dbReference type="ARBA" id="ARBA00022707"/>
    </source>
</evidence>
<dbReference type="GO" id="GO:0005509">
    <property type="term" value="F:calcium ion binding"/>
    <property type="evidence" value="ECO:0007669"/>
    <property type="project" value="InterPro"/>
</dbReference>
<keyword evidence="2" id="KW-0479">Metal-binding</keyword>
<dbReference type="Gene3D" id="1.10.238.10">
    <property type="entry name" value="EF-hand"/>
    <property type="match status" value="2"/>
</dbReference>
<feature type="domain" description="EF-hand" evidence="6">
    <location>
        <begin position="49"/>
        <end position="84"/>
    </location>
</feature>
<evidence type="ECO:0000256" key="3">
    <source>
        <dbReference type="ARBA" id="ARBA00022737"/>
    </source>
</evidence>
<reference evidence="7" key="1">
    <citation type="journal article" date="2018" name="Open Biol.">
        <title>Evolution of the calcium feedback steps of vertebrate phototransduction.</title>
        <authorList>
            <person name="Lamb T.D."/>
            <person name="Hunt D.M."/>
        </authorList>
    </citation>
    <scope>NUCLEOTIDE SEQUENCE</scope>
</reference>
<accession>A0A3P8MY04</accession>
<protein>
    <submittedName>
        <fullName evidence="7">Guanylyl cyclase-activating protein 1-Y</fullName>
    </submittedName>
</protein>
<name>A0A3P8MY04_9VERT</name>
<organism evidence="7">
    <name type="scientific">Geotria australis</name>
    <dbReference type="NCBI Taxonomy" id="71168"/>
    <lineage>
        <taxon>Eukaryota</taxon>
        <taxon>Metazoa</taxon>
        <taxon>Chordata</taxon>
        <taxon>Craniata</taxon>
        <taxon>Vertebrata</taxon>
        <taxon>Cyclostomata</taxon>
        <taxon>Hyperoartia</taxon>
        <taxon>Petromyzontiformes</taxon>
        <taxon>Geotriidae</taxon>
        <taxon>Geotria</taxon>
    </lineage>
</organism>
<keyword evidence="4" id="KW-0106">Calcium</keyword>